<dbReference type="InParanoid" id="A0A0Q9WU39"/>
<dbReference type="InterPro" id="IPR006578">
    <property type="entry name" value="MADF-dom"/>
</dbReference>
<evidence type="ECO:0000313" key="4">
    <source>
        <dbReference type="Proteomes" id="UP000008792"/>
    </source>
</evidence>
<dbReference type="OrthoDB" id="8036311at2759"/>
<dbReference type="InterPro" id="IPR039353">
    <property type="entry name" value="TF_Adf1"/>
</dbReference>
<dbReference type="KEGG" id="dvi:26530661"/>
<organism evidence="3 4">
    <name type="scientific">Drosophila virilis</name>
    <name type="common">Fruit fly</name>
    <dbReference type="NCBI Taxonomy" id="7244"/>
    <lineage>
        <taxon>Eukaryota</taxon>
        <taxon>Metazoa</taxon>
        <taxon>Ecdysozoa</taxon>
        <taxon>Arthropoda</taxon>
        <taxon>Hexapoda</taxon>
        <taxon>Insecta</taxon>
        <taxon>Pterygota</taxon>
        <taxon>Neoptera</taxon>
        <taxon>Endopterygota</taxon>
        <taxon>Diptera</taxon>
        <taxon>Brachycera</taxon>
        <taxon>Muscomorpha</taxon>
        <taxon>Ephydroidea</taxon>
        <taxon>Drosophilidae</taxon>
        <taxon>Drosophila</taxon>
    </lineage>
</organism>
<evidence type="ECO:0000313" key="3">
    <source>
        <dbReference type="EMBL" id="KRF85169.1"/>
    </source>
</evidence>
<dbReference type="EMBL" id="CH940647">
    <property type="protein sequence ID" value="KRF85169.1"/>
    <property type="molecule type" value="Genomic_DNA"/>
</dbReference>
<dbReference type="PANTHER" id="PTHR12243">
    <property type="entry name" value="MADF DOMAIN TRANSCRIPTION FACTOR"/>
    <property type="match status" value="1"/>
</dbReference>
<accession>A0A0Q9WU39</accession>
<feature type="compositionally biased region" description="Polar residues" evidence="1">
    <location>
        <begin position="122"/>
        <end position="144"/>
    </location>
</feature>
<name>A0A0Q9WU39_DROVI</name>
<sequence>MSGAQKRSLVFSRADKLALINAIQKKMVIWDPSHPMHSNLQAINQAWREVAHQLKKDVTLCRESFKVLRENYRNYSKRIKLSGQDGDPLSSEDDIDVDLEFGERMSFLSDVCSRRKTHRTASKGSNRTNNNSSNHKTYESQSEAWSDNIEDNYITGNGPAVQLPEVSIDEEEEKYSAILNMSGSNICKDEHQFQINSTSSTQPEAARFEEDEQTSSSYSHARSHVNPDLLASMFVKMMKQQKALLAQQQSTLQYPEVYAFWDSIIKDIPPEALSEIKFEVTALLHNIYKKYKQQ</sequence>
<dbReference type="Proteomes" id="UP000008792">
    <property type="component" value="Unassembled WGS sequence"/>
</dbReference>
<evidence type="ECO:0000259" key="2">
    <source>
        <dbReference type="PROSITE" id="PS51029"/>
    </source>
</evidence>
<dbReference type="PROSITE" id="PS51029">
    <property type="entry name" value="MADF"/>
    <property type="match status" value="1"/>
</dbReference>
<dbReference type="GO" id="GO:0005634">
    <property type="term" value="C:nucleus"/>
    <property type="evidence" value="ECO:0007669"/>
    <property type="project" value="TreeGrafter"/>
</dbReference>
<reference evidence="3 4" key="1">
    <citation type="journal article" date="2007" name="Nature">
        <title>Evolution of genes and genomes on the Drosophila phylogeny.</title>
        <authorList>
            <consortium name="Drosophila 12 Genomes Consortium"/>
            <person name="Clark A.G."/>
            <person name="Eisen M.B."/>
            <person name="Smith D.R."/>
            <person name="Bergman C.M."/>
            <person name="Oliver B."/>
            <person name="Markow T.A."/>
            <person name="Kaufman T.C."/>
            <person name="Kellis M."/>
            <person name="Gelbart W."/>
            <person name="Iyer V.N."/>
            <person name="Pollard D.A."/>
            <person name="Sackton T.B."/>
            <person name="Larracuente A.M."/>
            <person name="Singh N.D."/>
            <person name="Abad J.P."/>
            <person name="Abt D.N."/>
            <person name="Adryan B."/>
            <person name="Aguade M."/>
            <person name="Akashi H."/>
            <person name="Anderson W.W."/>
            <person name="Aquadro C.F."/>
            <person name="Ardell D.H."/>
            <person name="Arguello R."/>
            <person name="Artieri C.G."/>
            <person name="Barbash D.A."/>
            <person name="Barker D."/>
            <person name="Barsanti P."/>
            <person name="Batterham P."/>
            <person name="Batzoglou S."/>
            <person name="Begun D."/>
            <person name="Bhutkar A."/>
            <person name="Blanco E."/>
            <person name="Bosak S.A."/>
            <person name="Bradley R.K."/>
            <person name="Brand A.D."/>
            <person name="Brent M.R."/>
            <person name="Brooks A.N."/>
            <person name="Brown R.H."/>
            <person name="Butlin R.K."/>
            <person name="Caggese C."/>
            <person name="Calvi B.R."/>
            <person name="Bernardo de Carvalho A."/>
            <person name="Caspi A."/>
            <person name="Castrezana S."/>
            <person name="Celniker S.E."/>
            <person name="Chang J.L."/>
            <person name="Chapple C."/>
            <person name="Chatterji S."/>
            <person name="Chinwalla A."/>
            <person name="Civetta A."/>
            <person name="Clifton S.W."/>
            <person name="Comeron J.M."/>
            <person name="Costello J.C."/>
            <person name="Coyne J.A."/>
            <person name="Daub J."/>
            <person name="David R.G."/>
            <person name="Delcher A.L."/>
            <person name="Delehaunty K."/>
            <person name="Do C.B."/>
            <person name="Ebling H."/>
            <person name="Edwards K."/>
            <person name="Eickbush T."/>
            <person name="Evans J.D."/>
            <person name="Filipski A."/>
            <person name="Findeiss S."/>
            <person name="Freyhult E."/>
            <person name="Fulton L."/>
            <person name="Fulton R."/>
            <person name="Garcia A.C."/>
            <person name="Gardiner A."/>
            <person name="Garfield D.A."/>
            <person name="Garvin B.E."/>
            <person name="Gibson G."/>
            <person name="Gilbert D."/>
            <person name="Gnerre S."/>
            <person name="Godfrey J."/>
            <person name="Good R."/>
            <person name="Gotea V."/>
            <person name="Gravely B."/>
            <person name="Greenberg A.J."/>
            <person name="Griffiths-Jones S."/>
            <person name="Gross S."/>
            <person name="Guigo R."/>
            <person name="Gustafson E.A."/>
            <person name="Haerty W."/>
            <person name="Hahn M.W."/>
            <person name="Halligan D.L."/>
            <person name="Halpern A.L."/>
            <person name="Halter G.M."/>
            <person name="Han M.V."/>
            <person name="Heger A."/>
            <person name="Hillier L."/>
            <person name="Hinrichs A.S."/>
            <person name="Holmes I."/>
            <person name="Hoskins R.A."/>
            <person name="Hubisz M.J."/>
            <person name="Hultmark D."/>
            <person name="Huntley M.A."/>
            <person name="Jaffe D.B."/>
            <person name="Jagadeeshan S."/>
            <person name="Jeck W.R."/>
            <person name="Johnson J."/>
            <person name="Jones C.D."/>
            <person name="Jordan W.C."/>
            <person name="Karpen G.H."/>
            <person name="Kataoka E."/>
            <person name="Keightley P.D."/>
            <person name="Kheradpour P."/>
            <person name="Kirkness E.F."/>
            <person name="Koerich L.B."/>
            <person name="Kristiansen K."/>
            <person name="Kudrna D."/>
            <person name="Kulathinal R.J."/>
            <person name="Kumar S."/>
            <person name="Kwok R."/>
            <person name="Lander E."/>
            <person name="Langley C.H."/>
            <person name="Lapoint R."/>
            <person name="Lazzaro B.P."/>
            <person name="Lee S.J."/>
            <person name="Levesque L."/>
            <person name="Li R."/>
            <person name="Lin C.F."/>
            <person name="Lin M.F."/>
            <person name="Lindblad-Toh K."/>
            <person name="Llopart A."/>
            <person name="Long M."/>
            <person name="Low L."/>
            <person name="Lozovsky E."/>
            <person name="Lu J."/>
            <person name="Luo M."/>
            <person name="Machado C.A."/>
            <person name="Makalowski W."/>
            <person name="Marzo M."/>
            <person name="Matsuda M."/>
            <person name="Matzkin L."/>
            <person name="McAllister B."/>
            <person name="McBride C.S."/>
            <person name="McKernan B."/>
            <person name="McKernan K."/>
            <person name="Mendez-Lago M."/>
            <person name="Minx P."/>
            <person name="Mollenhauer M.U."/>
            <person name="Montooth K."/>
            <person name="Mount S.M."/>
            <person name="Mu X."/>
            <person name="Myers E."/>
            <person name="Negre B."/>
            <person name="Newfeld S."/>
            <person name="Nielsen R."/>
            <person name="Noor M.A."/>
            <person name="O'Grady P."/>
            <person name="Pachter L."/>
            <person name="Papaceit M."/>
            <person name="Parisi M.J."/>
            <person name="Parisi M."/>
            <person name="Parts L."/>
            <person name="Pedersen J.S."/>
            <person name="Pesole G."/>
            <person name="Phillippy A.M."/>
            <person name="Ponting C.P."/>
            <person name="Pop M."/>
            <person name="Porcelli D."/>
            <person name="Powell J.R."/>
            <person name="Prohaska S."/>
            <person name="Pruitt K."/>
            <person name="Puig M."/>
            <person name="Quesneville H."/>
            <person name="Ram K.R."/>
            <person name="Rand D."/>
            <person name="Rasmussen M.D."/>
            <person name="Reed L.K."/>
            <person name="Reenan R."/>
            <person name="Reily A."/>
            <person name="Remington K.A."/>
            <person name="Rieger T.T."/>
            <person name="Ritchie M.G."/>
            <person name="Robin C."/>
            <person name="Rogers Y.H."/>
            <person name="Rohde C."/>
            <person name="Rozas J."/>
            <person name="Rubenfield M.J."/>
            <person name="Ruiz A."/>
            <person name="Russo S."/>
            <person name="Salzberg S.L."/>
            <person name="Sanchez-Gracia A."/>
            <person name="Saranga D.J."/>
            <person name="Sato H."/>
            <person name="Schaeffer S.W."/>
            <person name="Schatz M.C."/>
            <person name="Schlenke T."/>
            <person name="Schwartz R."/>
            <person name="Segarra C."/>
            <person name="Singh R.S."/>
            <person name="Sirot L."/>
            <person name="Sirota M."/>
            <person name="Sisneros N.B."/>
            <person name="Smith C.D."/>
            <person name="Smith T.F."/>
            <person name="Spieth J."/>
            <person name="Stage D.E."/>
            <person name="Stark A."/>
            <person name="Stephan W."/>
            <person name="Strausberg R.L."/>
            <person name="Strempel S."/>
            <person name="Sturgill D."/>
            <person name="Sutton G."/>
            <person name="Sutton G.G."/>
            <person name="Tao W."/>
            <person name="Teichmann S."/>
            <person name="Tobari Y.N."/>
            <person name="Tomimura Y."/>
            <person name="Tsolas J.M."/>
            <person name="Valente V.L."/>
            <person name="Venter E."/>
            <person name="Venter J.C."/>
            <person name="Vicario S."/>
            <person name="Vieira F.G."/>
            <person name="Vilella A.J."/>
            <person name="Villasante A."/>
            <person name="Walenz B."/>
            <person name="Wang J."/>
            <person name="Wasserman M."/>
            <person name="Watts T."/>
            <person name="Wilson D."/>
            <person name="Wilson R.K."/>
            <person name="Wing R.A."/>
            <person name="Wolfner M.F."/>
            <person name="Wong A."/>
            <person name="Wong G.K."/>
            <person name="Wu C.I."/>
            <person name="Wu G."/>
            <person name="Yamamoto D."/>
            <person name="Yang H.P."/>
            <person name="Yang S.P."/>
            <person name="Yorke J.A."/>
            <person name="Yoshida K."/>
            <person name="Zdobnov E."/>
            <person name="Zhang P."/>
            <person name="Zhang Y."/>
            <person name="Zimin A.V."/>
            <person name="Baldwin J."/>
            <person name="Abdouelleil A."/>
            <person name="Abdulkadir J."/>
            <person name="Abebe A."/>
            <person name="Abera B."/>
            <person name="Abreu J."/>
            <person name="Acer S.C."/>
            <person name="Aftuck L."/>
            <person name="Alexander A."/>
            <person name="An P."/>
            <person name="Anderson E."/>
            <person name="Anderson S."/>
            <person name="Arachi H."/>
            <person name="Azer M."/>
            <person name="Bachantsang P."/>
            <person name="Barry A."/>
            <person name="Bayul T."/>
            <person name="Berlin A."/>
            <person name="Bessette D."/>
            <person name="Bloom T."/>
            <person name="Blye J."/>
            <person name="Boguslavskiy L."/>
            <person name="Bonnet C."/>
            <person name="Boukhgalter B."/>
            <person name="Bourzgui I."/>
            <person name="Brown A."/>
            <person name="Cahill P."/>
            <person name="Channer S."/>
            <person name="Cheshatsang Y."/>
            <person name="Chuda L."/>
            <person name="Citroen M."/>
            <person name="Collymore A."/>
            <person name="Cooke P."/>
            <person name="Costello M."/>
            <person name="D'Aco K."/>
            <person name="Daza R."/>
            <person name="De Haan G."/>
            <person name="DeGray S."/>
            <person name="DeMaso C."/>
            <person name="Dhargay N."/>
            <person name="Dooley K."/>
            <person name="Dooley E."/>
            <person name="Doricent M."/>
            <person name="Dorje P."/>
            <person name="Dorjee K."/>
            <person name="Dupes A."/>
            <person name="Elong R."/>
            <person name="Falk J."/>
            <person name="Farina A."/>
            <person name="Faro S."/>
            <person name="Ferguson D."/>
            <person name="Fisher S."/>
            <person name="Foley C.D."/>
            <person name="Franke A."/>
            <person name="Friedrich D."/>
            <person name="Gadbois L."/>
            <person name="Gearin G."/>
            <person name="Gearin C.R."/>
            <person name="Giannoukos G."/>
            <person name="Goode T."/>
            <person name="Graham J."/>
            <person name="Grandbois E."/>
            <person name="Grewal S."/>
            <person name="Gyaltsen K."/>
            <person name="Hafez N."/>
            <person name="Hagos B."/>
            <person name="Hall J."/>
            <person name="Henson C."/>
            <person name="Hollinger A."/>
            <person name="Honan T."/>
            <person name="Huard M.D."/>
            <person name="Hughes L."/>
            <person name="Hurhula B."/>
            <person name="Husby M.E."/>
            <person name="Kamat A."/>
            <person name="Kanga B."/>
            <person name="Kashin S."/>
            <person name="Khazanovich D."/>
            <person name="Kisner P."/>
            <person name="Lance K."/>
            <person name="Lara M."/>
            <person name="Lee W."/>
            <person name="Lennon N."/>
            <person name="Letendre F."/>
            <person name="LeVine R."/>
            <person name="Lipovsky A."/>
            <person name="Liu X."/>
            <person name="Liu J."/>
            <person name="Liu S."/>
            <person name="Lokyitsang T."/>
            <person name="Lokyitsang Y."/>
            <person name="Lubonja R."/>
            <person name="Lui A."/>
            <person name="MacDonald P."/>
            <person name="Magnisalis V."/>
            <person name="Maru K."/>
            <person name="Matthews C."/>
            <person name="McCusker W."/>
            <person name="McDonough S."/>
            <person name="Mehta T."/>
            <person name="Meldrim J."/>
            <person name="Meneus L."/>
            <person name="Mihai O."/>
            <person name="Mihalev A."/>
            <person name="Mihova T."/>
            <person name="Mittelman R."/>
            <person name="Mlenga V."/>
            <person name="Montmayeur A."/>
            <person name="Mulrain L."/>
            <person name="Navidi A."/>
            <person name="Naylor J."/>
            <person name="Negash T."/>
            <person name="Nguyen T."/>
            <person name="Nguyen N."/>
            <person name="Nicol R."/>
            <person name="Norbu C."/>
            <person name="Norbu N."/>
            <person name="Novod N."/>
            <person name="O'Neill B."/>
            <person name="Osman S."/>
            <person name="Markiewicz E."/>
            <person name="Oyono O.L."/>
            <person name="Patti C."/>
            <person name="Phunkhang P."/>
            <person name="Pierre F."/>
            <person name="Priest M."/>
            <person name="Raghuraman S."/>
            <person name="Rege F."/>
            <person name="Reyes R."/>
            <person name="Rise C."/>
            <person name="Rogov P."/>
            <person name="Ross K."/>
            <person name="Ryan E."/>
            <person name="Settipalli S."/>
            <person name="Shea T."/>
            <person name="Sherpa N."/>
            <person name="Shi L."/>
            <person name="Shih D."/>
            <person name="Sparrow T."/>
            <person name="Spaulding J."/>
            <person name="Stalker J."/>
            <person name="Stange-Thomann N."/>
            <person name="Stavropoulos S."/>
            <person name="Stone C."/>
            <person name="Strader C."/>
            <person name="Tesfaye S."/>
            <person name="Thomson T."/>
            <person name="Thoulutsang Y."/>
            <person name="Thoulutsang D."/>
            <person name="Topham K."/>
            <person name="Topping I."/>
            <person name="Tsamla T."/>
            <person name="Vassiliev H."/>
            <person name="Vo A."/>
            <person name="Wangchuk T."/>
            <person name="Wangdi T."/>
            <person name="Weiand M."/>
            <person name="Wilkinson J."/>
            <person name="Wilson A."/>
            <person name="Yadav S."/>
            <person name="Young G."/>
            <person name="Yu Q."/>
            <person name="Zembek L."/>
            <person name="Zhong D."/>
            <person name="Zimmer A."/>
            <person name="Zwirko Z."/>
            <person name="Jaffe D.B."/>
            <person name="Alvarez P."/>
            <person name="Brockman W."/>
            <person name="Butler J."/>
            <person name="Chin C."/>
            <person name="Gnerre S."/>
            <person name="Grabherr M."/>
            <person name="Kleber M."/>
            <person name="Mauceli E."/>
            <person name="MacCallum I."/>
        </authorList>
    </citation>
    <scope>NUCLEOTIDE SEQUENCE [LARGE SCALE GENOMIC DNA]</scope>
    <source>
        <strain evidence="4">Tucson 15010-1051.87</strain>
    </source>
</reference>
<dbReference type="Pfam" id="PF10545">
    <property type="entry name" value="MADF_DNA_bdg"/>
    <property type="match status" value="1"/>
</dbReference>
<dbReference type="GO" id="GO:0006357">
    <property type="term" value="P:regulation of transcription by RNA polymerase II"/>
    <property type="evidence" value="ECO:0007669"/>
    <property type="project" value="TreeGrafter"/>
</dbReference>
<protein>
    <recommendedName>
        <fullName evidence="2">MADF domain-containing protein</fullName>
    </recommendedName>
</protein>
<feature type="domain" description="MADF" evidence="2">
    <location>
        <begin position="18"/>
        <end position="113"/>
    </location>
</feature>
<gene>
    <name evidence="3" type="primary">Dvir\GJ25891</name>
    <name evidence="3" type="ORF">Dvir_GJ25891</name>
</gene>
<evidence type="ECO:0000256" key="1">
    <source>
        <dbReference type="SAM" id="MobiDB-lite"/>
    </source>
</evidence>
<proteinExistence type="predicted"/>
<dbReference type="AlphaFoldDB" id="A0A0Q9WU39"/>
<feature type="region of interest" description="Disordered" evidence="1">
    <location>
        <begin position="196"/>
        <end position="222"/>
    </location>
</feature>
<feature type="region of interest" description="Disordered" evidence="1">
    <location>
        <begin position="117"/>
        <end position="144"/>
    </location>
</feature>
<dbReference type="PANTHER" id="PTHR12243:SF69">
    <property type="entry name" value="SI:CH73-59F11.3"/>
    <property type="match status" value="1"/>
</dbReference>
<dbReference type="GO" id="GO:0005667">
    <property type="term" value="C:transcription regulator complex"/>
    <property type="evidence" value="ECO:0007669"/>
    <property type="project" value="TreeGrafter"/>
</dbReference>
<keyword evidence="4" id="KW-1185">Reference proteome</keyword>
<dbReference type="SMART" id="SM00595">
    <property type="entry name" value="MADF"/>
    <property type="match status" value="1"/>
</dbReference>